<name>A0A0P8X1W0_PSEFL</name>
<protein>
    <submittedName>
        <fullName evidence="1">Uncharacterized protein</fullName>
    </submittedName>
</protein>
<accession>A0A0P8X1W0</accession>
<sequence length="83" mass="9339">MGGLFSTAARPERVNLQDLKTVIGAIHDLNHALRFADQLLVIAEGPTKCSRGQRQILIDDHRLIDESNHSRHSAANLNENYMY</sequence>
<dbReference type="OrthoDB" id="5292475at2"/>
<organism evidence="1 2">
    <name type="scientific">Pseudomonas fluorescens</name>
    <dbReference type="NCBI Taxonomy" id="294"/>
    <lineage>
        <taxon>Bacteria</taxon>
        <taxon>Pseudomonadati</taxon>
        <taxon>Pseudomonadota</taxon>
        <taxon>Gammaproteobacteria</taxon>
        <taxon>Pseudomonadales</taxon>
        <taxon>Pseudomonadaceae</taxon>
        <taxon>Pseudomonas</taxon>
    </lineage>
</organism>
<dbReference type="Proteomes" id="UP000050349">
    <property type="component" value="Unassembled WGS sequence"/>
</dbReference>
<dbReference type="AlphaFoldDB" id="A0A0P8X1W0"/>
<proteinExistence type="predicted"/>
<dbReference type="EMBL" id="LJXB01000074">
    <property type="protein sequence ID" value="KPU59751.1"/>
    <property type="molecule type" value="Genomic_DNA"/>
</dbReference>
<evidence type="ECO:0000313" key="1">
    <source>
        <dbReference type="EMBL" id="KPU59751.1"/>
    </source>
</evidence>
<evidence type="ECO:0000313" key="2">
    <source>
        <dbReference type="Proteomes" id="UP000050349"/>
    </source>
</evidence>
<comment type="caution">
    <text evidence="1">The sequence shown here is derived from an EMBL/GenBank/DDBJ whole genome shotgun (WGS) entry which is preliminary data.</text>
</comment>
<reference evidence="1 2" key="1">
    <citation type="submission" date="2015-09" db="EMBL/GenBank/DDBJ databases">
        <authorList>
            <person name="Jackson K.R."/>
            <person name="Lunt B.L."/>
            <person name="Fisher J.N.B."/>
            <person name="Gardner A.V."/>
            <person name="Bailey M.E."/>
            <person name="Deus L.M."/>
            <person name="Earl A.S."/>
            <person name="Gibby P.D."/>
            <person name="Hartmann K.A."/>
            <person name="Liu J.E."/>
            <person name="Manci A.M."/>
            <person name="Nielsen D.A."/>
            <person name="Solomon M.B."/>
            <person name="Breakwell D.P."/>
            <person name="Burnett S.H."/>
            <person name="Grose J.H."/>
        </authorList>
    </citation>
    <scope>NUCLEOTIDE SEQUENCE [LARGE SCALE GENOMIC DNA]</scope>
    <source>
        <strain evidence="1 2">S613</strain>
    </source>
</reference>
<dbReference type="PATRIC" id="fig|294.162.peg.2541"/>
<gene>
    <name evidence="1" type="ORF">AN403_3735</name>
</gene>